<comment type="caution">
    <text evidence="7">The sequence shown here is derived from an EMBL/GenBank/DDBJ whole genome shotgun (WGS) entry which is preliminary data.</text>
</comment>
<feature type="domain" description="NAD-glutamate dehydrogenase N-terminal ACT1" evidence="4">
    <location>
        <begin position="33"/>
        <end position="166"/>
    </location>
</feature>
<dbReference type="Pfam" id="PF21077">
    <property type="entry name" value="GDH_ACT3"/>
    <property type="match status" value="1"/>
</dbReference>
<dbReference type="RefSeq" id="WP_132309760.1">
    <property type="nucleotide sequence ID" value="NZ_SMAR01000007.1"/>
</dbReference>
<dbReference type="OrthoDB" id="9758052at2"/>
<feature type="domain" description="NAD-glutamate dehydrogenase ACT3" evidence="6">
    <location>
        <begin position="533"/>
        <end position="613"/>
    </location>
</feature>
<feature type="domain" description="NAD-glutamate dehydrogenase ACT2" evidence="5">
    <location>
        <begin position="399"/>
        <end position="489"/>
    </location>
</feature>
<dbReference type="Proteomes" id="UP000295097">
    <property type="component" value="Unassembled WGS sequence"/>
</dbReference>
<keyword evidence="8" id="KW-1185">Reference proteome</keyword>
<evidence type="ECO:0000256" key="1">
    <source>
        <dbReference type="ARBA" id="ARBA00023002"/>
    </source>
</evidence>
<dbReference type="InterPro" id="IPR049059">
    <property type="entry name" value="NAD_Glu_DH_HM1"/>
</dbReference>
<reference evidence="7 8" key="1">
    <citation type="submission" date="2019-03" db="EMBL/GenBank/DDBJ databases">
        <title>Freshwater and sediment microbial communities from various areas in North America, analyzing microbe dynamics in response to fracking.</title>
        <authorList>
            <person name="Lamendella R."/>
        </authorList>
    </citation>
    <scope>NUCLEOTIDE SEQUENCE [LARGE SCALE GENOMIC DNA]</scope>
    <source>
        <strain evidence="7 8">175.2</strain>
    </source>
</reference>
<organism evidence="7 8">
    <name type="scientific">Martelella mediterranea</name>
    <dbReference type="NCBI Taxonomy" id="293089"/>
    <lineage>
        <taxon>Bacteria</taxon>
        <taxon>Pseudomonadati</taxon>
        <taxon>Pseudomonadota</taxon>
        <taxon>Alphaproteobacteria</taxon>
        <taxon>Hyphomicrobiales</taxon>
        <taxon>Aurantimonadaceae</taxon>
        <taxon>Martelella</taxon>
    </lineage>
</organism>
<dbReference type="PANTHER" id="PTHR43403">
    <property type="entry name" value="NAD-SPECIFIC GLUTAMATE DEHYDROGENASE"/>
    <property type="match status" value="1"/>
</dbReference>
<dbReference type="Pfam" id="PF21078">
    <property type="entry name" value="GDH_HM3"/>
    <property type="match status" value="1"/>
</dbReference>
<dbReference type="InterPro" id="IPR024727">
    <property type="entry name" value="NAD_Glu_DH_N_ACT1"/>
</dbReference>
<protein>
    <submittedName>
        <fullName evidence="7">Glutamate dehydrogenase</fullName>
    </submittedName>
</protein>
<dbReference type="Gene3D" id="3.40.50.720">
    <property type="entry name" value="NAD(P)-binding Rossmann-like Domain"/>
    <property type="match status" value="1"/>
</dbReference>
<dbReference type="InterPro" id="IPR007780">
    <property type="entry name" value="NAD_Glu_DH_bac"/>
</dbReference>
<sequence length="1596" mass="176333">MQNENGHKRKALLEEAQGVAERAGKAFVSPLVMYEHASPEDLDRYDPSMLAAAAVYAAEEVAAFNSGEARVTIEPVEGVAPGGLATDVIAVTDHNMPFIYDSVMAEIAEHAHDFILAVHPILIAEPGEPILALSPDTPHAGEHRLSHIQVHAAAFSKEQKKHLKARLEYVLGHVKLAVSQWSPMLAKLDTAVSELKGLAPSAHDDARDEAVRFLEWLRDGNFTFLGMRDLVYARDDAGGHVEHVPGSNIGILSDPGMRVLRRGANPVVSTPEILAFLEGPEFLLVTKANTTSTVHRRAYMDYIGVKRFGENGEVVGELRIVGLFTYTAYTQSAARIPLLRAKVAEVARLSGFERKSHAGRMLQNILESYPRDELFQAPVPLLADFCNQIMAIAERPRIRVLSRIDGFDRFVSVLVYVPRTVYDSRLREKIGDYLATAYEGRVSAYYPSFPEGRSARVHFIIGRDSLEKTPDVPQAELERRVIELAADWTEHFDALAGPGAPRLLANEAYHEAFSPEAAFSDLGLIETAADTGIGIAFYQSDDTEEETHLRLKIFHAGGHLALSRRVPLLENLGFVVVSERTFDLTVSRRGEGETEVVLHDMELMPEQGVTFDPETDSARLENAFAAAFTGAVDNDRFNRLVLLAGLDARQANVLRAYAHYLRQVGINYTEDYIAQPLCTYPVITRALFHLFENTFAPELSGDLREDRIESARGTISEGLEQVPSLDDDRILRLFIKLIDATLRTNYFQRDENGAPRANLAFKFDSRALKVLPEPRPFREIFLYGPDVEGVHLRFGKVARGGLRWSDRGQDYRTEVLGLVKAQQVKNAVIVPVGAKGGFYPKKLPLNGSREEVFEAGREAYKSYIRTLLTMADNIEDGVVIPPQDTVRLDDDDPYFVVAADKGTATFSDTANALAQEAEFWLDDAFASGGSAGYDHKKMGITARGAWEAVKRHFREMNTDIQKTPFTVAGVGDMSGDVFGNGMLLSEKIRLVAAFDHRDIFIDPNPDPATGFAERSRLFDLPRTSWQDYDRTCLSEGGMIISRKEKSVRLTPEAAAAIDIEEGEYSPLDVISAILKSPVDLLWFGGIGTYIKAATETNAEVGDRANDAIRVNANALRAKVIGEGANLGVTQKGRIAFGLKGGRCNSDAIDNSAGVNCSDVEVNIKIALASAMRAGRLTRADRDRLLADMTEDVSAIVLENNYLQTLSISLSVEEGLNNLLLLSRMMEVLENQGHLDRKVETLPDDEALKTRRQAGQVLTRAETGVLLSYGKIVLFDQLLASDLPDDPYMEPLLYDYFPQRMREAFSEDIAEHRLRREIIATALANDVINRGGPEFITNACDMTAASPAEVVRAAVIARDGFGMDLLWQQVHALDGVIDGSVQNTIYARLRYLFSILTHLLIKNGTAERDIAGAVERLRQAFTRFEESIDAMLPAARAEWLAESEKSWREAGVPDDLAGSLARHVAMMFVPEALHIAERSGQSLERAADVYFRVTNLFHVSPILSVAARIEPSDFYDSLALARSMDQISASRRDLAASTLMRYADRDDPVEAWREEHPVRMAQISDQLSRLSKTGDPSIAKITVAAGLLNDLAREAGL</sequence>
<feature type="domain" description="NAD-specific glutamate dehydrogenase C-terminal" evidence="3">
    <location>
        <begin position="1254"/>
        <end position="1588"/>
    </location>
</feature>
<dbReference type="InterPro" id="IPR049062">
    <property type="entry name" value="NAD_Glu_DH_ACT2"/>
</dbReference>
<evidence type="ECO:0000313" key="8">
    <source>
        <dbReference type="Proteomes" id="UP000295097"/>
    </source>
</evidence>
<feature type="domain" description="NAD-glutamate dehydrogenase catalytic" evidence="2">
    <location>
        <begin position="715"/>
        <end position="1209"/>
    </location>
</feature>
<dbReference type="InterPro" id="IPR049056">
    <property type="entry name" value="NAD_Glu_DH_HM3"/>
</dbReference>
<keyword evidence="1" id="KW-0560">Oxidoreductase</keyword>
<evidence type="ECO:0000259" key="4">
    <source>
        <dbReference type="Pfam" id="PF21075"/>
    </source>
</evidence>
<dbReference type="GO" id="GO:0004069">
    <property type="term" value="F:L-aspartate:2-oxoglutarate aminotransferase activity"/>
    <property type="evidence" value="ECO:0007669"/>
    <property type="project" value="InterPro"/>
</dbReference>
<evidence type="ECO:0000259" key="2">
    <source>
        <dbReference type="Pfam" id="PF05088"/>
    </source>
</evidence>
<dbReference type="SUPFAM" id="SSF53223">
    <property type="entry name" value="Aminoacid dehydrogenase-like, N-terminal domain"/>
    <property type="match status" value="1"/>
</dbReference>
<proteinExistence type="predicted"/>
<evidence type="ECO:0000259" key="3">
    <source>
        <dbReference type="Pfam" id="PF21074"/>
    </source>
</evidence>
<dbReference type="Pfam" id="PF21073">
    <property type="entry name" value="GDH_HM1"/>
    <property type="match status" value="1"/>
</dbReference>
<dbReference type="SUPFAM" id="SSF51735">
    <property type="entry name" value="NAD(P)-binding Rossmann-fold domains"/>
    <property type="match status" value="1"/>
</dbReference>
<dbReference type="Pfam" id="PF21076">
    <property type="entry name" value="GDH_ACT2"/>
    <property type="match status" value="1"/>
</dbReference>
<dbReference type="InterPro" id="IPR036291">
    <property type="entry name" value="NAD(P)-bd_dom_sf"/>
</dbReference>
<dbReference type="Pfam" id="PF05088">
    <property type="entry name" value="Bac_GDH_CD"/>
    <property type="match status" value="1"/>
</dbReference>
<dbReference type="InterPro" id="IPR028971">
    <property type="entry name" value="NAD-GDH_cat"/>
</dbReference>
<accession>A0A4R3NUC8</accession>
<dbReference type="InterPro" id="IPR048381">
    <property type="entry name" value="GDH_C"/>
</dbReference>
<dbReference type="EMBL" id="SMAR01000007">
    <property type="protein sequence ID" value="TCT41068.1"/>
    <property type="molecule type" value="Genomic_DNA"/>
</dbReference>
<gene>
    <name evidence="7" type="ORF">EDC90_100743</name>
</gene>
<evidence type="ECO:0000259" key="6">
    <source>
        <dbReference type="Pfam" id="PF21077"/>
    </source>
</evidence>
<evidence type="ECO:0000259" key="5">
    <source>
        <dbReference type="Pfam" id="PF21076"/>
    </source>
</evidence>
<dbReference type="Pfam" id="PF21074">
    <property type="entry name" value="GDH_C"/>
    <property type="match status" value="1"/>
</dbReference>
<dbReference type="Pfam" id="PF21075">
    <property type="entry name" value="GDH_ACT1"/>
    <property type="match status" value="1"/>
</dbReference>
<dbReference type="GO" id="GO:0006538">
    <property type="term" value="P:L-glutamate catabolic process"/>
    <property type="evidence" value="ECO:0007669"/>
    <property type="project" value="InterPro"/>
</dbReference>
<name>A0A4R3NUC8_9HYPH</name>
<dbReference type="GO" id="GO:0004352">
    <property type="term" value="F:glutamate dehydrogenase (NAD+) activity"/>
    <property type="evidence" value="ECO:0007669"/>
    <property type="project" value="InterPro"/>
</dbReference>
<evidence type="ECO:0000313" key="7">
    <source>
        <dbReference type="EMBL" id="TCT41068.1"/>
    </source>
</evidence>
<dbReference type="InterPro" id="IPR049064">
    <property type="entry name" value="NAD_Glu_DH_ACT3"/>
</dbReference>
<dbReference type="PANTHER" id="PTHR43403:SF1">
    <property type="entry name" value="NAD-SPECIFIC GLUTAMATE DEHYDROGENASE"/>
    <property type="match status" value="1"/>
</dbReference>
<dbReference type="InterPro" id="IPR046346">
    <property type="entry name" value="Aminoacid_DH-like_N_sf"/>
</dbReference>
<dbReference type="PIRSF" id="PIRSF036761">
    <property type="entry name" value="GDH_Mll4104"/>
    <property type="match status" value="1"/>
</dbReference>